<dbReference type="Gene3D" id="1.10.510.10">
    <property type="entry name" value="Transferase(Phosphotransferase) domain 1"/>
    <property type="match status" value="1"/>
</dbReference>
<keyword evidence="2" id="KW-1185">Reference proteome</keyword>
<dbReference type="EMBL" id="HG723532">
    <property type="protein sequence ID" value="CDJ66310.1"/>
    <property type="molecule type" value="Genomic_DNA"/>
</dbReference>
<dbReference type="SUPFAM" id="SSF56112">
    <property type="entry name" value="Protein kinase-like (PK-like)"/>
    <property type="match status" value="1"/>
</dbReference>
<dbReference type="Proteomes" id="UP000030754">
    <property type="component" value="Unassembled WGS sequence"/>
</dbReference>
<evidence type="ECO:0000313" key="1">
    <source>
        <dbReference type="EMBL" id="CDJ66310.1"/>
    </source>
</evidence>
<dbReference type="AlphaFoldDB" id="U6MX58"/>
<dbReference type="VEuPathDB" id="ToxoDB:ENH_00018390"/>
<feature type="non-terminal residue" evidence="1">
    <location>
        <position position="1"/>
    </location>
</feature>
<organism evidence="1 2">
    <name type="scientific">Eimeria necatrix</name>
    <dbReference type="NCBI Taxonomy" id="51315"/>
    <lineage>
        <taxon>Eukaryota</taxon>
        <taxon>Sar</taxon>
        <taxon>Alveolata</taxon>
        <taxon>Apicomplexa</taxon>
        <taxon>Conoidasida</taxon>
        <taxon>Coccidia</taxon>
        <taxon>Eucoccidiorida</taxon>
        <taxon>Eimeriorina</taxon>
        <taxon>Eimeriidae</taxon>
        <taxon>Eimeria</taxon>
    </lineage>
</organism>
<protein>
    <submittedName>
        <fullName evidence="1">CMGC kinase, Dyrk family, putative</fullName>
    </submittedName>
</protein>
<dbReference type="OrthoDB" id="332571at2759"/>
<name>U6MX58_9EIME</name>
<dbReference type="RefSeq" id="XP_013434778.1">
    <property type="nucleotide sequence ID" value="XM_013579324.1"/>
</dbReference>
<dbReference type="GeneID" id="25472013"/>
<gene>
    <name evidence="1" type="ORF">ENH_00018390</name>
</gene>
<accession>U6MX58</accession>
<evidence type="ECO:0000313" key="2">
    <source>
        <dbReference type="Proteomes" id="UP000030754"/>
    </source>
</evidence>
<sequence length="55" mass="6343">NSPKANFLRKKMKQFGDLIEKCLILDPQKRLTPDEALQHPFVKETIHFADPAARP</sequence>
<keyword evidence="1" id="KW-0418">Kinase</keyword>
<dbReference type="InterPro" id="IPR011009">
    <property type="entry name" value="Kinase-like_dom_sf"/>
</dbReference>
<reference evidence="1" key="2">
    <citation type="submission" date="2013-10" db="EMBL/GenBank/DDBJ databases">
        <authorList>
            <person name="Aslett M."/>
        </authorList>
    </citation>
    <scope>NUCLEOTIDE SEQUENCE [LARGE SCALE GENOMIC DNA]</scope>
    <source>
        <strain evidence="1">Houghton</strain>
    </source>
</reference>
<dbReference type="GO" id="GO:0016301">
    <property type="term" value="F:kinase activity"/>
    <property type="evidence" value="ECO:0007669"/>
    <property type="project" value="UniProtKB-KW"/>
</dbReference>
<reference evidence="1" key="1">
    <citation type="submission" date="2013-10" db="EMBL/GenBank/DDBJ databases">
        <title>Genomic analysis of the causative agents of coccidiosis in chickens.</title>
        <authorList>
            <person name="Reid A.J."/>
            <person name="Blake D."/>
            <person name="Billington K."/>
            <person name="Browne H."/>
            <person name="Dunn M."/>
            <person name="Hung S."/>
            <person name="Kawahara F."/>
            <person name="Miranda-Saavedra D."/>
            <person name="Mourier T."/>
            <person name="Nagra H."/>
            <person name="Otto T.D."/>
            <person name="Rawlings N."/>
            <person name="Sanchez A."/>
            <person name="Sanders M."/>
            <person name="Subramaniam C."/>
            <person name="Tay Y."/>
            <person name="Dear P."/>
            <person name="Doerig C."/>
            <person name="Gruber A."/>
            <person name="Parkinson J."/>
            <person name="Shirley M."/>
            <person name="Wan K.L."/>
            <person name="Berriman M."/>
            <person name="Tomley F."/>
            <person name="Pain A."/>
        </authorList>
    </citation>
    <scope>NUCLEOTIDE SEQUENCE [LARGE SCALE GENOMIC DNA]</scope>
    <source>
        <strain evidence="1">Houghton</strain>
    </source>
</reference>
<keyword evidence="1" id="KW-0808">Transferase</keyword>
<proteinExistence type="predicted"/>